<keyword evidence="7" id="KW-1185">Reference proteome</keyword>
<evidence type="ECO:0000256" key="2">
    <source>
        <dbReference type="ARBA" id="ARBA00023235"/>
    </source>
</evidence>
<organism evidence="6 7">
    <name type="scientific">Rivihabitans pingtungensis</name>
    <dbReference type="NCBI Taxonomy" id="1054498"/>
    <lineage>
        <taxon>Bacteria</taxon>
        <taxon>Pseudomonadati</taxon>
        <taxon>Pseudomonadota</taxon>
        <taxon>Betaproteobacteria</taxon>
        <taxon>Neisseriales</taxon>
        <taxon>Aquaspirillaceae</taxon>
        <taxon>Rivihabitans</taxon>
    </lineage>
</organism>
<dbReference type="PANTHER" id="PTHR43103:SF3">
    <property type="entry name" value="ADP-L-GLYCERO-D-MANNO-HEPTOSE-6-EPIMERASE"/>
    <property type="match status" value="1"/>
</dbReference>
<feature type="binding site" evidence="4">
    <location>
        <position position="170"/>
    </location>
    <ligand>
        <name>NADP(+)</name>
        <dbReference type="ChEBI" id="CHEBI:58349"/>
    </ligand>
</feature>
<feature type="binding site" evidence="4">
    <location>
        <begin position="32"/>
        <end position="33"/>
    </location>
    <ligand>
        <name>NADP(+)</name>
        <dbReference type="ChEBI" id="CHEBI:58349"/>
    </ligand>
</feature>
<dbReference type="InterPro" id="IPR036291">
    <property type="entry name" value="NAD(P)-bd_dom_sf"/>
</dbReference>
<dbReference type="NCBIfam" id="TIGR02197">
    <property type="entry name" value="heptose_epim"/>
    <property type="match status" value="1"/>
</dbReference>
<dbReference type="Proteomes" id="UP000247555">
    <property type="component" value="Unassembled WGS sequence"/>
</dbReference>
<evidence type="ECO:0000259" key="5">
    <source>
        <dbReference type="Pfam" id="PF01370"/>
    </source>
</evidence>
<comment type="similarity">
    <text evidence="4">Belongs to the NAD(P)-dependent epimerase/dehydratase family. HldD subfamily.</text>
</comment>
<dbReference type="EMBL" id="QJKI01000002">
    <property type="protein sequence ID" value="PXX81233.1"/>
    <property type="molecule type" value="Genomic_DNA"/>
</dbReference>
<sequence>MTLVVTGAAGFIGSNLVKALNLRGDTDIIAVDDLTDGPKYRNLVDCDIADYLDKDDFLARLKAGDYTGKLRAILHQGACSDTMEHNGKYMMANNYQYTLDLFDWCQDHGVPLLYASSAAVYGAGRVFSESREHEAPLNVYGYSKFLFDQVVRRRFDQRRAQVVGFRYFNVYGPREQHKGRMASVAFHHFNQYLQTGKVKLFEGYDGYPNGGQMRDFVSVEDVVKVNLHFLDHPESSGIFNLGSGRAQPFNDVAVAAVNACRQHQGQAALSLAELVEQGVLEYIDFPEALKGKYQSFTEANISALRAAGYAQPMLSVEEGVARYAQWWLASAWR</sequence>
<feature type="binding site" evidence="4">
    <location>
        <position position="169"/>
    </location>
    <ligand>
        <name>substrate</name>
    </ligand>
</feature>
<dbReference type="Gene3D" id="3.90.25.10">
    <property type="entry name" value="UDP-galactose 4-epimerase, domain 1"/>
    <property type="match status" value="1"/>
</dbReference>
<dbReference type="GO" id="GO:0008712">
    <property type="term" value="F:ADP-glyceromanno-heptose 6-epimerase activity"/>
    <property type="evidence" value="ECO:0007669"/>
    <property type="project" value="UniProtKB-UniRule"/>
</dbReference>
<feature type="binding site" evidence="4">
    <location>
        <position position="214"/>
    </location>
    <ligand>
        <name>substrate</name>
    </ligand>
</feature>
<dbReference type="OrthoDB" id="9803010at2"/>
<dbReference type="AlphaFoldDB" id="A0A318L6Y3"/>
<comment type="caution">
    <text evidence="6">The sequence shown here is derived from an EMBL/GenBank/DDBJ whole genome shotgun (WGS) entry which is preliminary data.</text>
</comment>
<feature type="binding site" evidence="4">
    <location>
        <position position="178"/>
    </location>
    <ligand>
        <name>NADP(+)</name>
        <dbReference type="ChEBI" id="CHEBI:58349"/>
    </ligand>
</feature>
<keyword evidence="1 4" id="KW-0521">NADP</keyword>
<keyword evidence="3 4" id="KW-0119">Carbohydrate metabolism</keyword>
<name>A0A318L6Y3_9NEIS</name>
<feature type="binding site" evidence="4">
    <location>
        <begin position="76"/>
        <end position="80"/>
    </location>
    <ligand>
        <name>NADP(+)</name>
        <dbReference type="ChEBI" id="CHEBI:58349"/>
    </ligand>
</feature>
<comment type="pathway">
    <text evidence="4">Nucleotide-sugar biosynthesis; ADP-L-glycero-beta-D-manno-heptose biosynthesis; ADP-L-glycero-beta-D-manno-heptose from D-glycero-beta-D-manno-heptose 7-phosphate: step 4/4.</text>
</comment>
<feature type="binding site" evidence="4">
    <location>
        <begin position="11"/>
        <end position="12"/>
    </location>
    <ligand>
        <name>NADP(+)</name>
        <dbReference type="ChEBI" id="CHEBI:58349"/>
    </ligand>
</feature>
<evidence type="ECO:0000256" key="3">
    <source>
        <dbReference type="ARBA" id="ARBA00023277"/>
    </source>
</evidence>
<protein>
    <recommendedName>
        <fullName evidence="4">ADP-L-glycero-D-manno-heptose-6-epimerase</fullName>
        <ecNumber evidence="4">5.1.3.20</ecNumber>
    </recommendedName>
    <alternativeName>
        <fullName evidence="4">ADP-L-glycero-beta-D-manno-heptose-6-epimerase</fullName>
        <shortName evidence="4">ADP-glyceromanno-heptose 6-epimerase</shortName>
        <shortName evidence="4">ADP-hep 6-epimerase</shortName>
        <shortName evidence="4">AGME</shortName>
    </alternativeName>
</protein>
<evidence type="ECO:0000256" key="4">
    <source>
        <dbReference type="HAMAP-Rule" id="MF_01601"/>
    </source>
</evidence>
<feature type="binding site" evidence="4">
    <location>
        <position position="39"/>
    </location>
    <ligand>
        <name>NADP(+)</name>
        <dbReference type="ChEBI" id="CHEBI:58349"/>
    </ligand>
</feature>
<dbReference type="RefSeq" id="WP_110389546.1">
    <property type="nucleotide sequence ID" value="NZ_QJKI01000002.1"/>
</dbReference>
<feature type="active site" description="Proton acceptor" evidence="4">
    <location>
        <position position="178"/>
    </location>
</feature>
<proteinExistence type="inferred from homology"/>
<dbReference type="CDD" id="cd05248">
    <property type="entry name" value="ADP_GME_SDR_e"/>
    <property type="match status" value="1"/>
</dbReference>
<feature type="binding site" evidence="4">
    <location>
        <begin position="201"/>
        <end position="204"/>
    </location>
    <ligand>
        <name>substrate</name>
    </ligand>
</feature>
<feature type="binding site" evidence="4">
    <location>
        <position position="93"/>
    </location>
    <ligand>
        <name>NADP(+)</name>
        <dbReference type="ChEBI" id="CHEBI:58349"/>
    </ligand>
</feature>
<keyword evidence="2 4" id="KW-0413">Isomerase</keyword>
<dbReference type="UniPathway" id="UPA00356">
    <property type="reaction ID" value="UER00440"/>
</dbReference>
<gene>
    <name evidence="4" type="primary">hldD</name>
    <name evidence="6" type="ORF">DFR34_10268</name>
</gene>
<feature type="binding site" evidence="4">
    <location>
        <position position="144"/>
    </location>
    <ligand>
        <name>NADP(+)</name>
        <dbReference type="ChEBI" id="CHEBI:58349"/>
    </ligand>
</feature>
<comment type="cofactor">
    <cofactor evidence="4">
        <name>NADP(+)</name>
        <dbReference type="ChEBI" id="CHEBI:58349"/>
    </cofactor>
    <text evidence="4">Binds 1 NADP(+) per subunit.</text>
</comment>
<dbReference type="Pfam" id="PF01370">
    <property type="entry name" value="Epimerase"/>
    <property type="match status" value="1"/>
</dbReference>
<feature type="binding site" evidence="4">
    <location>
        <position position="293"/>
    </location>
    <ligand>
        <name>substrate</name>
    </ligand>
</feature>
<dbReference type="GO" id="GO:0005975">
    <property type="term" value="P:carbohydrate metabolic process"/>
    <property type="evidence" value="ECO:0007669"/>
    <property type="project" value="UniProtKB-UniRule"/>
</dbReference>
<feature type="binding site" evidence="4">
    <location>
        <position position="180"/>
    </location>
    <ligand>
        <name>substrate</name>
    </ligand>
</feature>
<comment type="function">
    <text evidence="4">Catalyzes the interconversion between ADP-D-glycero-beta-D-manno-heptose and ADP-L-glycero-beta-D-manno-heptose via an epimerization at carbon 6 of the heptose.</text>
</comment>
<reference evidence="6 7" key="1">
    <citation type="submission" date="2018-05" db="EMBL/GenBank/DDBJ databases">
        <title>Genomic Encyclopedia of Type Strains, Phase IV (KMG-IV): sequencing the most valuable type-strain genomes for metagenomic binning, comparative biology and taxonomic classification.</title>
        <authorList>
            <person name="Goeker M."/>
        </authorList>
    </citation>
    <scope>NUCLEOTIDE SEQUENCE [LARGE SCALE GENOMIC DNA]</scope>
    <source>
        <strain evidence="6 7">DSM 29661</strain>
    </source>
</reference>
<feature type="domain" description="NAD-dependent epimerase/dehydratase" evidence="5">
    <location>
        <begin position="4"/>
        <end position="242"/>
    </location>
</feature>
<evidence type="ECO:0000313" key="7">
    <source>
        <dbReference type="Proteomes" id="UP000247555"/>
    </source>
</evidence>
<dbReference type="EC" id="5.1.3.20" evidence="4"/>
<dbReference type="PANTHER" id="PTHR43103">
    <property type="entry name" value="NUCLEOSIDE-DIPHOSPHATE-SUGAR EPIMERASE"/>
    <property type="match status" value="1"/>
</dbReference>
<dbReference type="GO" id="GO:0097171">
    <property type="term" value="P:ADP-L-glycero-beta-D-manno-heptose biosynthetic process"/>
    <property type="evidence" value="ECO:0007669"/>
    <property type="project" value="UniProtKB-UniPathway"/>
</dbReference>
<comment type="catalytic activity">
    <reaction evidence="4">
        <text>ADP-D-glycero-beta-D-manno-heptose = ADP-L-glycero-beta-D-manno-heptose</text>
        <dbReference type="Rhea" id="RHEA:17577"/>
        <dbReference type="ChEBI" id="CHEBI:59967"/>
        <dbReference type="ChEBI" id="CHEBI:61506"/>
        <dbReference type="EC" id="5.1.3.20"/>
    </reaction>
</comment>
<dbReference type="InterPro" id="IPR011912">
    <property type="entry name" value="Heptose_epim"/>
</dbReference>
<dbReference type="Gene3D" id="3.40.50.720">
    <property type="entry name" value="NAD(P)-binding Rossmann-like Domain"/>
    <property type="match status" value="1"/>
</dbReference>
<feature type="binding site" evidence="4">
    <location>
        <position position="187"/>
    </location>
    <ligand>
        <name>substrate</name>
    </ligand>
</feature>
<evidence type="ECO:0000256" key="1">
    <source>
        <dbReference type="ARBA" id="ARBA00022857"/>
    </source>
</evidence>
<feature type="active site" description="Proton acceptor" evidence="4">
    <location>
        <position position="140"/>
    </location>
</feature>
<dbReference type="InterPro" id="IPR001509">
    <property type="entry name" value="Epimerase_deHydtase"/>
</dbReference>
<dbReference type="HAMAP" id="MF_01601">
    <property type="entry name" value="Heptose_epimerase"/>
    <property type="match status" value="1"/>
</dbReference>
<comment type="subunit">
    <text evidence="4">Homopentamer.</text>
</comment>
<accession>A0A318L6Y3</accession>
<dbReference type="SUPFAM" id="SSF51735">
    <property type="entry name" value="NAD(P)-binding Rossmann-fold domains"/>
    <property type="match status" value="1"/>
</dbReference>
<feature type="binding site" evidence="4">
    <location>
        <position position="54"/>
    </location>
    <ligand>
        <name>NADP(+)</name>
        <dbReference type="ChEBI" id="CHEBI:58349"/>
    </ligand>
</feature>
<dbReference type="GO" id="GO:0050661">
    <property type="term" value="F:NADP binding"/>
    <property type="evidence" value="ECO:0007669"/>
    <property type="project" value="InterPro"/>
</dbReference>
<evidence type="ECO:0000313" key="6">
    <source>
        <dbReference type="EMBL" id="PXX81233.1"/>
    </source>
</evidence>
<comment type="domain">
    <text evidence="4">Contains a large N-terminal NADP-binding domain, and a smaller C-terminal substrate-binding domain.</text>
</comment>